<keyword evidence="3" id="KW-1185">Reference proteome</keyword>
<dbReference type="Proteomes" id="UP000634455">
    <property type="component" value="Unassembled WGS sequence"/>
</dbReference>
<reference evidence="3" key="1">
    <citation type="journal article" date="2019" name="Int. J. Syst. Evol. Microbiol.">
        <title>The Global Catalogue of Microorganisms (GCM) 10K type strain sequencing project: providing services to taxonomists for standard genome sequencing and annotation.</title>
        <authorList>
            <consortium name="The Broad Institute Genomics Platform"/>
            <consortium name="The Broad Institute Genome Sequencing Center for Infectious Disease"/>
            <person name="Wu L."/>
            <person name="Ma J."/>
        </authorList>
    </citation>
    <scope>NUCLEOTIDE SEQUENCE [LARGE SCALE GENOMIC DNA]</scope>
    <source>
        <strain evidence="3">KCTC 32465</strain>
    </source>
</reference>
<evidence type="ECO:0000313" key="3">
    <source>
        <dbReference type="Proteomes" id="UP000634455"/>
    </source>
</evidence>
<comment type="caution">
    <text evidence="2">The sequence shown here is derived from an EMBL/GenBank/DDBJ whole genome shotgun (WGS) entry which is preliminary data.</text>
</comment>
<evidence type="ECO:0000313" key="2">
    <source>
        <dbReference type="EMBL" id="GHA49071.1"/>
    </source>
</evidence>
<dbReference type="Gene3D" id="1.20.1270.180">
    <property type="match status" value="1"/>
</dbReference>
<organism evidence="2 3">
    <name type="scientific">Paramylibacter ulvae</name>
    <dbReference type="NCBI Taxonomy" id="1651968"/>
    <lineage>
        <taxon>Bacteria</taxon>
        <taxon>Pseudomonadati</taxon>
        <taxon>Pseudomonadota</taxon>
        <taxon>Alphaproteobacteria</taxon>
        <taxon>Rhodobacterales</taxon>
        <taxon>Paracoccaceae</taxon>
        <taxon>Paramylibacter</taxon>
    </lineage>
</organism>
<dbReference type="Pfam" id="PF07007">
    <property type="entry name" value="LprI"/>
    <property type="match status" value="1"/>
</dbReference>
<proteinExistence type="predicted"/>
<dbReference type="EMBL" id="BMZF01000002">
    <property type="protein sequence ID" value="GHA49071.1"/>
    <property type="molecule type" value="Genomic_DNA"/>
</dbReference>
<name>A0ABQ3CZW2_9RHOB</name>
<sequence>MPKIVVFWILLLIPSITMSGELAPKPDRFHECRTLGDAVNEVRECFFAVGETVEREMVDAYLGARNALEAFDHEHALKSDHFTSTLLQETQIAFEQYRKLHCQFPERVSLGGTGAINVTLACRVDLTLLRILHLREYASIK</sequence>
<gene>
    <name evidence="2" type="ORF">GCM10008927_12790</name>
</gene>
<feature type="domain" description="Lysozyme inhibitor LprI-like N-terminal" evidence="1">
    <location>
        <begin position="40"/>
        <end position="134"/>
    </location>
</feature>
<evidence type="ECO:0000259" key="1">
    <source>
        <dbReference type="Pfam" id="PF07007"/>
    </source>
</evidence>
<accession>A0ABQ3CZW2</accession>
<protein>
    <recommendedName>
        <fullName evidence="1">Lysozyme inhibitor LprI-like N-terminal domain-containing protein</fullName>
    </recommendedName>
</protein>
<dbReference type="RefSeq" id="WP_189639757.1">
    <property type="nucleotide sequence ID" value="NZ_BMZF01000002.1"/>
</dbReference>
<dbReference type="InterPro" id="IPR009739">
    <property type="entry name" value="LprI-like_N"/>
</dbReference>